<proteinExistence type="predicted"/>
<accession>A0ABQ6Z966</accession>
<gene>
    <name evidence="1" type="ORF">CSC65_05850</name>
</gene>
<dbReference type="RefSeq" id="WP_162409400.1">
    <property type="nucleotide sequence ID" value="NZ_PDWN01000004.1"/>
</dbReference>
<dbReference type="Proteomes" id="UP000788419">
    <property type="component" value="Unassembled WGS sequence"/>
</dbReference>
<reference evidence="1 2" key="1">
    <citation type="submission" date="2017-10" db="EMBL/GenBank/DDBJ databases">
        <title>Whole genome sequencing of members of genus Pseudoxanthomonas.</title>
        <authorList>
            <person name="Kumar S."/>
            <person name="Bansal K."/>
            <person name="Kaur A."/>
            <person name="Patil P."/>
            <person name="Sharma S."/>
            <person name="Patil P.B."/>
        </authorList>
    </citation>
    <scope>NUCLEOTIDE SEQUENCE [LARGE SCALE GENOMIC DNA]</scope>
    <source>
        <strain evidence="1 2">DSM 17801</strain>
    </source>
</reference>
<dbReference type="EMBL" id="PDWN01000004">
    <property type="protein sequence ID" value="KAF1696019.1"/>
    <property type="molecule type" value="Genomic_DNA"/>
</dbReference>
<sequence length="107" mass="11808">MKEASMKDPLDVAFIGMGVDTAFRDPTTGNYQGGQLELVGEVLAFGHLLDTHYETHFRAEGFPGCWAYEVAETFGEWGARQFMAGQILNPSTVQLWLDSHAPAEATR</sequence>
<evidence type="ECO:0000313" key="1">
    <source>
        <dbReference type="EMBL" id="KAF1696019.1"/>
    </source>
</evidence>
<comment type="caution">
    <text evidence="1">The sequence shown here is derived from an EMBL/GenBank/DDBJ whole genome shotgun (WGS) entry which is preliminary data.</text>
</comment>
<evidence type="ECO:0000313" key="2">
    <source>
        <dbReference type="Proteomes" id="UP000788419"/>
    </source>
</evidence>
<organism evidence="1 2">
    <name type="scientific">Pseudoxanthomonas daejeonensis</name>
    <dbReference type="NCBI Taxonomy" id="266062"/>
    <lineage>
        <taxon>Bacteria</taxon>
        <taxon>Pseudomonadati</taxon>
        <taxon>Pseudomonadota</taxon>
        <taxon>Gammaproteobacteria</taxon>
        <taxon>Lysobacterales</taxon>
        <taxon>Lysobacteraceae</taxon>
        <taxon>Pseudoxanthomonas</taxon>
    </lineage>
</organism>
<protein>
    <submittedName>
        <fullName evidence="1">Uncharacterized protein</fullName>
    </submittedName>
</protein>
<name>A0ABQ6Z966_9GAMM</name>
<keyword evidence="2" id="KW-1185">Reference proteome</keyword>